<accession>A0A1T5NV09</accession>
<organism evidence="11 12">
    <name type="scientific">Chitinophaga ginsengisegetis</name>
    <dbReference type="NCBI Taxonomy" id="393003"/>
    <lineage>
        <taxon>Bacteria</taxon>
        <taxon>Pseudomonadati</taxon>
        <taxon>Bacteroidota</taxon>
        <taxon>Chitinophagia</taxon>
        <taxon>Chitinophagales</taxon>
        <taxon>Chitinophagaceae</taxon>
        <taxon>Chitinophaga</taxon>
    </lineage>
</organism>
<feature type="domain" description="GLAA-B beta-barrel" evidence="9">
    <location>
        <begin position="147"/>
        <end position="238"/>
    </location>
</feature>
<feature type="chain" id="PRO_5012346291" evidence="7">
    <location>
        <begin position="22"/>
        <end position="608"/>
    </location>
</feature>
<keyword evidence="6" id="KW-0326">Glycosidase</keyword>
<keyword evidence="4" id="KW-0677">Repeat</keyword>
<dbReference type="Gene3D" id="2.160.20.10">
    <property type="entry name" value="Single-stranded right-handed beta-helix, Pectin lyase-like"/>
    <property type="match status" value="3"/>
</dbReference>
<comment type="catalytic activity">
    <reaction evidence="1">
        <text>Hydrolysis of terminal, non-reducing alpha-D-galactose residues in alpha-D-galactosides, including galactose oligosaccharides, galactomannans and galactolipids.</text>
        <dbReference type="EC" id="3.2.1.22"/>
    </reaction>
</comment>
<dbReference type="Pfam" id="PF23763">
    <property type="entry name" value="Beta-barrel_GLAA-B_I"/>
    <property type="match status" value="1"/>
</dbReference>
<gene>
    <name evidence="11" type="ORF">SAMN05660461_2794</name>
</gene>
<dbReference type="EMBL" id="FUZZ01000002">
    <property type="protein sequence ID" value="SKD04242.1"/>
    <property type="molecule type" value="Genomic_DNA"/>
</dbReference>
<evidence type="ECO:0000256" key="1">
    <source>
        <dbReference type="ARBA" id="ARBA00001255"/>
    </source>
</evidence>
<evidence type="ECO:0000256" key="5">
    <source>
        <dbReference type="ARBA" id="ARBA00022801"/>
    </source>
</evidence>
<sequence>MNIFRKIFTCTGIVFTFTAAAQERIHVNSFGLAPNTFTDATTRVQQAIAACKNKPGAILEFAPGRYDFYPDSAVKKVYFISNTSSETEVPEKTKTIGLFFENFKDLTIEGNGAEFVFHGKMTTWVFDQCENITMRHVTVDMERPSMSEMTLKTVTPQMVVAAVYPASKYAIIDQRLEWYGPKWGMKIFHAVLADTAKGVYTYSSWAPFQKSTATTIAPNTVQFTGDFSGFKGGPGNVLTVRDGIRDQVGAFIQHCRNVQLEHINMRYMHGLGIVSQFSEDLHYSHIQIMPGEKSGRVMAAFADGMHFSGCKGNITITDSHFKGLHDDPVNVHGTHLVITEKVAPRVLKLRFMHHQTYGFQAFFAGDSISFVHAATLQGYANGRIAAARMLSEREMEVTLSTDLPEGIVAGDCLENITWTPLLTIRNCLFEAVNTRGLLVTTRKKVVIEHNRFYRTGMHAILIADDAASWFESGPVQDVLITGNTFEGCGYNLAPDNNYVIAIAPENHQLLKGYMVHHNIRIEDNEFRIYDYPVLTARSTGNLSFTRNRISWMKDYLPQGAPRPAFRLTGCEDVKLNRNEWRVPFKPAVLLQSMTAKAIKTDLPVEVRP</sequence>
<dbReference type="SUPFAM" id="SSF51126">
    <property type="entry name" value="Pectin lyase-like"/>
    <property type="match status" value="1"/>
</dbReference>
<evidence type="ECO:0000256" key="2">
    <source>
        <dbReference type="ARBA" id="ARBA00001271"/>
    </source>
</evidence>
<dbReference type="InterPro" id="IPR012334">
    <property type="entry name" value="Pectin_lyas_fold"/>
</dbReference>
<feature type="domain" description="GLAA-B beta-barrel" evidence="10">
    <location>
        <begin position="347"/>
        <end position="413"/>
    </location>
</feature>
<evidence type="ECO:0000259" key="8">
    <source>
        <dbReference type="Pfam" id="PF13229"/>
    </source>
</evidence>
<dbReference type="SMART" id="SM00710">
    <property type="entry name" value="PbH1"/>
    <property type="match status" value="5"/>
</dbReference>
<dbReference type="InterPro" id="IPR056441">
    <property type="entry name" value="Beta-barrel_GLAA-B_II"/>
</dbReference>
<reference evidence="11 12" key="1">
    <citation type="submission" date="2017-02" db="EMBL/GenBank/DDBJ databases">
        <authorList>
            <person name="Peterson S.W."/>
        </authorList>
    </citation>
    <scope>NUCLEOTIDE SEQUENCE [LARGE SCALE GENOMIC DNA]</scope>
    <source>
        <strain evidence="11 12">DSM 18108</strain>
    </source>
</reference>
<dbReference type="Pfam" id="PF13229">
    <property type="entry name" value="Beta_helix"/>
    <property type="match status" value="1"/>
</dbReference>
<proteinExistence type="predicted"/>
<dbReference type="Pfam" id="PF23764">
    <property type="entry name" value="Beta-barrel_GLAA-B_II"/>
    <property type="match status" value="1"/>
</dbReference>
<name>A0A1T5NV09_9BACT</name>
<dbReference type="AlphaFoldDB" id="A0A1T5NV09"/>
<evidence type="ECO:0000256" key="3">
    <source>
        <dbReference type="ARBA" id="ARBA00022729"/>
    </source>
</evidence>
<feature type="domain" description="Right handed beta helix" evidence="8">
    <location>
        <begin position="422"/>
        <end position="550"/>
    </location>
</feature>
<keyword evidence="5" id="KW-0378">Hydrolase</keyword>
<dbReference type="RefSeq" id="WP_079470116.1">
    <property type="nucleotide sequence ID" value="NZ_FUZZ01000002.1"/>
</dbReference>
<evidence type="ECO:0000256" key="7">
    <source>
        <dbReference type="SAM" id="SignalP"/>
    </source>
</evidence>
<evidence type="ECO:0000256" key="6">
    <source>
        <dbReference type="ARBA" id="ARBA00023295"/>
    </source>
</evidence>
<comment type="catalytic activity">
    <reaction evidence="2">
        <text>Hydrolysis of terminal, non-reducing branched (1-&gt;3)-alpha-D-galactosidic residues, producing free D-galactose.</text>
        <dbReference type="EC" id="3.2.1.n1"/>
    </reaction>
</comment>
<dbReference type="GO" id="GO:0004557">
    <property type="term" value="F:alpha-galactosidase activity"/>
    <property type="evidence" value="ECO:0007669"/>
    <property type="project" value="UniProtKB-EC"/>
</dbReference>
<keyword evidence="12" id="KW-1185">Reference proteome</keyword>
<feature type="signal peptide" evidence="7">
    <location>
        <begin position="1"/>
        <end position="21"/>
    </location>
</feature>
<protein>
    <submittedName>
        <fullName evidence="11">Right handed beta helix region</fullName>
    </submittedName>
</protein>
<keyword evidence="3 7" id="KW-0732">Signal</keyword>
<dbReference type="InterPro" id="IPR057275">
    <property type="entry name" value="Beta-barrel_GLAA-B_I"/>
</dbReference>
<dbReference type="STRING" id="393003.SAMN05660461_2794"/>
<evidence type="ECO:0000313" key="12">
    <source>
        <dbReference type="Proteomes" id="UP000190166"/>
    </source>
</evidence>
<evidence type="ECO:0000259" key="9">
    <source>
        <dbReference type="Pfam" id="PF23763"/>
    </source>
</evidence>
<dbReference type="InterPro" id="IPR039448">
    <property type="entry name" value="Beta_helix"/>
</dbReference>
<evidence type="ECO:0000259" key="10">
    <source>
        <dbReference type="Pfam" id="PF23764"/>
    </source>
</evidence>
<dbReference type="Proteomes" id="UP000190166">
    <property type="component" value="Unassembled WGS sequence"/>
</dbReference>
<evidence type="ECO:0000313" key="11">
    <source>
        <dbReference type="EMBL" id="SKD04242.1"/>
    </source>
</evidence>
<dbReference type="InterPro" id="IPR011050">
    <property type="entry name" value="Pectin_lyase_fold/virulence"/>
</dbReference>
<dbReference type="InterPro" id="IPR006626">
    <property type="entry name" value="PbH1"/>
</dbReference>
<evidence type="ECO:0000256" key="4">
    <source>
        <dbReference type="ARBA" id="ARBA00022737"/>
    </source>
</evidence>